<protein>
    <submittedName>
        <fullName evidence="2">Glutathione S-transferase family protein</fullName>
    </submittedName>
</protein>
<keyword evidence="2" id="KW-0808">Transferase</keyword>
<dbReference type="GO" id="GO:0016740">
    <property type="term" value="F:transferase activity"/>
    <property type="evidence" value="ECO:0007669"/>
    <property type="project" value="UniProtKB-KW"/>
</dbReference>
<accession>A0A6J4JL51</accession>
<feature type="compositionally biased region" description="Basic residues" evidence="1">
    <location>
        <begin position="146"/>
        <end position="160"/>
    </location>
</feature>
<proteinExistence type="predicted"/>
<feature type="compositionally biased region" description="Basic residues" evidence="1">
    <location>
        <begin position="81"/>
        <end position="103"/>
    </location>
</feature>
<feature type="compositionally biased region" description="Low complexity" evidence="1">
    <location>
        <begin position="181"/>
        <end position="209"/>
    </location>
</feature>
<name>A0A6J4JL51_9PROT</name>
<feature type="compositionally biased region" description="Low complexity" evidence="1">
    <location>
        <begin position="104"/>
        <end position="138"/>
    </location>
</feature>
<reference evidence="2" key="1">
    <citation type="submission" date="2020-02" db="EMBL/GenBank/DDBJ databases">
        <authorList>
            <person name="Meier V. D."/>
        </authorList>
    </citation>
    <scope>NUCLEOTIDE SEQUENCE</scope>
    <source>
        <strain evidence="2">AVDCRST_MAG04</strain>
    </source>
</reference>
<evidence type="ECO:0000313" key="2">
    <source>
        <dbReference type="EMBL" id="CAA9281348.1"/>
    </source>
</evidence>
<dbReference type="EMBL" id="CADCTL010000283">
    <property type="protein sequence ID" value="CAA9281348.1"/>
    <property type="molecule type" value="Genomic_DNA"/>
</dbReference>
<feature type="compositionally biased region" description="Basic and acidic residues" evidence="1">
    <location>
        <begin position="1"/>
        <end position="10"/>
    </location>
</feature>
<feature type="compositionally biased region" description="Low complexity" evidence="1">
    <location>
        <begin position="46"/>
        <end position="56"/>
    </location>
</feature>
<dbReference type="AlphaFoldDB" id="A0A6J4JL51"/>
<feature type="region of interest" description="Disordered" evidence="1">
    <location>
        <begin position="181"/>
        <end position="215"/>
    </location>
</feature>
<feature type="region of interest" description="Disordered" evidence="1">
    <location>
        <begin position="1"/>
        <end position="160"/>
    </location>
</feature>
<feature type="non-terminal residue" evidence="2">
    <location>
        <position position="215"/>
    </location>
</feature>
<sequence length="215" mass="22115">VPPDQRRAEPLRAQGPHRPGGEGHPLRAPDGGALGLHHGDARLQPAGEAARAGAAGRARRLRIALHPGMAGSQAPGTAAPARRRRRRARRPAGGGHRRRRLRRAGAALLGAAPAGRTAQRSLDGEAAAQGGRRPARPCGDGGSAGRRARLARGRALRPRRHRRRLRARLPGCPLQRASLAGLASRAGAAGRPLGGAPLLPGNGADAAANRGPRGV</sequence>
<feature type="non-terminal residue" evidence="2">
    <location>
        <position position="1"/>
    </location>
</feature>
<evidence type="ECO:0000256" key="1">
    <source>
        <dbReference type="SAM" id="MobiDB-lite"/>
    </source>
</evidence>
<organism evidence="2">
    <name type="scientific">uncultured Acetobacteraceae bacterium</name>
    <dbReference type="NCBI Taxonomy" id="169975"/>
    <lineage>
        <taxon>Bacteria</taxon>
        <taxon>Pseudomonadati</taxon>
        <taxon>Pseudomonadota</taxon>
        <taxon>Alphaproteobacteria</taxon>
        <taxon>Acetobacterales</taxon>
        <taxon>Acetobacteraceae</taxon>
        <taxon>environmental samples</taxon>
    </lineage>
</organism>
<gene>
    <name evidence="2" type="ORF">AVDCRST_MAG04-3749</name>
</gene>